<sequence>MVIVQVGVEANPAHEQTQPPPKLQPIVDIFGMIMWSAVVLFSLIVSCTADFAPPSLNISLEDPPETRWAPIVEVFDVNFLKAAIAEMIDSTVPKWVHKAAGFAAAAMKTYIPEPYGGEIRGMAKHTGASVADIILLNFAYEITAHCTSIVAQDTEGNVYHGRNLDYFGEILRNLTVDVYFVKKGEVAYHGTTFAGYLGLWMGQSPKRFTISGNQRVVLFSLAVSCTADFAPPSLNISLEDPPETRWAPIVEVFDVNFLKAAIAEMIDSTVPKWVHKVAGFAAAAMKTYIPEPYGGEIRGMAKHTGASVADIILLNFAYEITAHCTSIVAQDTEGNVYHGRNLDYFGEVLRNLTVDVYFVKKGEVAYHGTTFAGYVGLWTGQSPKRFTISGNQRGEDQWWNWWKNVIPAIFSKRSPVSWLVREVSRSGVISPKHSGLQPRPKCFGLFWS</sequence>
<proteinExistence type="predicted"/>
<dbReference type="Pfam" id="PF15508">
    <property type="entry name" value="NAAA-beta"/>
    <property type="match status" value="2"/>
</dbReference>
<feature type="domain" description="Acid ceramidase N-terminal" evidence="1">
    <location>
        <begin position="230"/>
        <end position="288"/>
    </location>
</feature>
<dbReference type="Proteomes" id="UP001174136">
    <property type="component" value="Unassembled WGS sequence"/>
</dbReference>
<reference evidence="2" key="1">
    <citation type="journal article" date="2023" name="Front. Mar. Sci.">
        <title>A new Merluccius polli reference genome to investigate the effects of global change in West African waters.</title>
        <authorList>
            <person name="Mateo J.L."/>
            <person name="Blanco-Fernandez C."/>
            <person name="Garcia-Vazquez E."/>
            <person name="Machado-Schiaffino G."/>
        </authorList>
    </citation>
    <scope>NUCLEOTIDE SEQUENCE</scope>
    <source>
        <strain evidence="2">C29</strain>
        <tissue evidence="2">Fin</tissue>
    </source>
</reference>
<organism evidence="2 3">
    <name type="scientific">Merluccius polli</name>
    <name type="common">Benguela hake</name>
    <name type="synonym">Merluccius cadenati</name>
    <dbReference type="NCBI Taxonomy" id="89951"/>
    <lineage>
        <taxon>Eukaryota</taxon>
        <taxon>Metazoa</taxon>
        <taxon>Chordata</taxon>
        <taxon>Craniata</taxon>
        <taxon>Vertebrata</taxon>
        <taxon>Euteleostomi</taxon>
        <taxon>Actinopterygii</taxon>
        <taxon>Neopterygii</taxon>
        <taxon>Teleostei</taxon>
        <taxon>Neoteleostei</taxon>
        <taxon>Acanthomorphata</taxon>
        <taxon>Zeiogadaria</taxon>
        <taxon>Gadariae</taxon>
        <taxon>Gadiformes</taxon>
        <taxon>Gadoidei</taxon>
        <taxon>Merlucciidae</taxon>
        <taxon>Merluccius</taxon>
    </lineage>
</organism>
<dbReference type="Gene3D" id="3.60.60.10">
    <property type="entry name" value="Penicillin V Acylase, Chain A"/>
    <property type="match status" value="2"/>
</dbReference>
<name>A0AA47NY44_MERPO</name>
<dbReference type="PANTHER" id="PTHR28583">
    <property type="entry name" value="ACID AMIDASE"/>
    <property type="match status" value="1"/>
</dbReference>
<feature type="domain" description="Acid ceramidase N-terminal" evidence="1">
    <location>
        <begin position="52"/>
        <end position="110"/>
    </location>
</feature>
<evidence type="ECO:0000313" key="3">
    <source>
        <dbReference type="Proteomes" id="UP001174136"/>
    </source>
</evidence>
<dbReference type="InterPro" id="IPR029130">
    <property type="entry name" value="Acid_ceramidase_N"/>
</dbReference>
<keyword evidence="3" id="KW-1185">Reference proteome</keyword>
<comment type="caution">
    <text evidence="2">The sequence shown here is derived from an EMBL/GenBank/DDBJ whole genome shotgun (WGS) entry which is preliminary data.</text>
</comment>
<dbReference type="PANTHER" id="PTHR28583:SF4">
    <property type="entry name" value="N-ACYLETHANOLAMINE-HYDROLYZING ACID AMIDASE"/>
    <property type="match status" value="1"/>
</dbReference>
<protein>
    <submittedName>
        <fullName evidence="2">N-acylethanolamine-hydrolyzing acid amidase</fullName>
    </submittedName>
</protein>
<dbReference type="GO" id="GO:0016810">
    <property type="term" value="F:hydrolase activity, acting on carbon-nitrogen (but not peptide) bonds"/>
    <property type="evidence" value="ECO:0007669"/>
    <property type="project" value="TreeGrafter"/>
</dbReference>
<evidence type="ECO:0000259" key="1">
    <source>
        <dbReference type="Pfam" id="PF15508"/>
    </source>
</evidence>
<dbReference type="EMBL" id="JAOPHQ010003431">
    <property type="protein sequence ID" value="KAK0143166.1"/>
    <property type="molecule type" value="Genomic_DNA"/>
</dbReference>
<evidence type="ECO:0000313" key="2">
    <source>
        <dbReference type="EMBL" id="KAK0143166.1"/>
    </source>
</evidence>
<accession>A0AA47NY44</accession>
<dbReference type="AlphaFoldDB" id="A0AA47NY44"/>
<gene>
    <name evidence="2" type="primary">NAAA_1</name>
    <name evidence="2" type="ORF">N1851_018717</name>
</gene>